<keyword evidence="5" id="KW-1185">Reference proteome</keyword>
<dbReference type="NCBIfam" id="TIGR00723">
    <property type="entry name" value="ttdB_fumA_fumB"/>
    <property type="match status" value="1"/>
</dbReference>
<dbReference type="PANTHER" id="PTHR43351">
    <property type="entry name" value="L(+)-TARTRATE DEHYDRATASE SUBUNIT BETA"/>
    <property type="match status" value="1"/>
</dbReference>
<dbReference type="RefSeq" id="WP_281095547.1">
    <property type="nucleotide sequence ID" value="NZ_JARYZI010000014.1"/>
</dbReference>
<sequence length="183" mass="19855">MDKILINTPLNDEKCKSLKAGDQVLISGEIYTARDAAHLKLVNLIRNNEALPMDFNGQIIYYAGPSPARPGAVIGACGPTTSYRMDDLTDPLLEKGLKGMIGKGDREEKVIDSMKKHTAIYFAAIGGAGALIASTIKSNTVVAFEELGPEALRRLEVVDFPAIVVIDSEGNNLYETEPDKYKK</sequence>
<comment type="similarity">
    <text evidence="1">Belongs to the class-I fumarase family.</text>
</comment>
<dbReference type="Proteomes" id="UP001158045">
    <property type="component" value="Unassembled WGS sequence"/>
</dbReference>
<dbReference type="InterPro" id="IPR036660">
    <property type="entry name" value="Fe-S_hydroAse_TtdB_cat_sf"/>
</dbReference>
<protein>
    <submittedName>
        <fullName evidence="4">Fe-S-containing hydro-lyase</fullName>
    </submittedName>
</protein>
<name>A0ABT6NGX5_9FIRM</name>
<dbReference type="InterPro" id="IPR004647">
    <property type="entry name" value="Fe-S_hydro-lyase_TtdB-typ_cat"/>
</dbReference>
<evidence type="ECO:0000256" key="1">
    <source>
        <dbReference type="ARBA" id="ARBA00008876"/>
    </source>
</evidence>
<dbReference type="SUPFAM" id="SSF117457">
    <property type="entry name" value="FumA C-terminal domain-like"/>
    <property type="match status" value="1"/>
</dbReference>
<comment type="caution">
    <text evidence="4">The sequence shown here is derived from an EMBL/GenBank/DDBJ whole genome shotgun (WGS) entry which is preliminary data.</text>
</comment>
<dbReference type="PANTHER" id="PTHR43351:SF2">
    <property type="entry name" value="L(+)-TARTRATE DEHYDRATASE SUBUNIT BETA-RELATED"/>
    <property type="match status" value="1"/>
</dbReference>
<organism evidence="4 5">
    <name type="scientific">Fusibacter bizertensis</name>
    <dbReference type="NCBI Taxonomy" id="1488331"/>
    <lineage>
        <taxon>Bacteria</taxon>
        <taxon>Bacillati</taxon>
        <taxon>Bacillota</taxon>
        <taxon>Clostridia</taxon>
        <taxon>Eubacteriales</taxon>
        <taxon>Eubacteriales Family XII. Incertae Sedis</taxon>
        <taxon>Fusibacter</taxon>
    </lineage>
</organism>
<evidence type="ECO:0000313" key="4">
    <source>
        <dbReference type="EMBL" id="MDH8679652.1"/>
    </source>
</evidence>
<evidence type="ECO:0000259" key="3">
    <source>
        <dbReference type="Pfam" id="PF05683"/>
    </source>
</evidence>
<accession>A0ABT6NGX5</accession>
<reference evidence="4 5" key="1">
    <citation type="submission" date="2023-04" db="EMBL/GenBank/DDBJ databases">
        <title>Fusibacter bizertensis strain WBS, isolated from littoral bottom sediments of the Arctic seas - biochemical and genomic analysis.</title>
        <authorList>
            <person name="Brioukhanov A.L."/>
        </authorList>
    </citation>
    <scope>NUCLEOTIDE SEQUENCE [LARGE SCALE GENOMIC DNA]</scope>
    <source>
        <strain evidence="4 5">WBS</strain>
    </source>
</reference>
<keyword evidence="2" id="KW-0456">Lyase</keyword>
<evidence type="ECO:0000313" key="5">
    <source>
        <dbReference type="Proteomes" id="UP001158045"/>
    </source>
</evidence>
<dbReference type="NCBIfam" id="NF005310">
    <property type="entry name" value="PRK06842.1"/>
    <property type="match status" value="1"/>
</dbReference>
<gene>
    <name evidence="4" type="ORF">QE109_15950</name>
</gene>
<evidence type="ECO:0000256" key="2">
    <source>
        <dbReference type="ARBA" id="ARBA00023239"/>
    </source>
</evidence>
<dbReference type="Pfam" id="PF05683">
    <property type="entry name" value="Fumerase_C"/>
    <property type="match status" value="1"/>
</dbReference>
<dbReference type="EMBL" id="JARYZI010000014">
    <property type="protein sequence ID" value="MDH8679652.1"/>
    <property type="molecule type" value="Genomic_DNA"/>
</dbReference>
<proteinExistence type="inferred from homology"/>
<dbReference type="Gene3D" id="3.20.130.10">
    <property type="entry name" value="Fe-S hydro-lyase, tartrate dehydratase beta-type, catalytic domain"/>
    <property type="match status" value="1"/>
</dbReference>
<feature type="domain" description="Fe-S hydro-lyase tartrate dehydratase beta-type catalytic" evidence="3">
    <location>
        <begin position="3"/>
        <end position="176"/>
    </location>
</feature>